<evidence type="ECO:0000256" key="9">
    <source>
        <dbReference type="ARBA" id="ARBA00023224"/>
    </source>
</evidence>
<dbReference type="CDD" id="cd15382">
    <property type="entry name" value="7tmA_AKHR"/>
    <property type="match status" value="1"/>
</dbReference>
<dbReference type="PANTHER" id="PTHR24241:SF59">
    <property type="entry name" value="ADIPOKINETIC HORMONE RECEPTOR, ISOFORM C"/>
    <property type="match status" value="1"/>
</dbReference>
<keyword evidence="7 10" id="KW-0675">Receptor</keyword>
<feature type="transmembrane region" description="Helical" evidence="10">
    <location>
        <begin position="207"/>
        <end position="229"/>
    </location>
</feature>
<evidence type="ECO:0000256" key="8">
    <source>
        <dbReference type="ARBA" id="ARBA00023180"/>
    </source>
</evidence>
<dbReference type="InterPro" id="IPR001817">
    <property type="entry name" value="Vasoprsn_rcpt"/>
</dbReference>
<evidence type="ECO:0000256" key="5">
    <source>
        <dbReference type="ARBA" id="ARBA00023040"/>
    </source>
</evidence>
<feature type="transmembrane region" description="Helical" evidence="10">
    <location>
        <begin position="118"/>
        <end position="139"/>
    </location>
</feature>
<evidence type="ECO:0000256" key="10">
    <source>
        <dbReference type="RuleBase" id="RU046427"/>
    </source>
</evidence>
<dbReference type="PROSITE" id="PS00237">
    <property type="entry name" value="G_PROTEIN_RECEP_F1_1"/>
    <property type="match status" value="1"/>
</dbReference>
<reference evidence="12 13" key="1">
    <citation type="submission" date="2024-05" db="EMBL/GenBank/DDBJ databases">
        <title>Genetic variation in Jamaican populations of the coffee berry borer (Hypothenemus hampei).</title>
        <authorList>
            <person name="Errbii M."/>
            <person name="Myrie A."/>
        </authorList>
    </citation>
    <scope>NUCLEOTIDE SEQUENCE [LARGE SCALE GENOMIC DNA]</scope>
    <source>
        <strain evidence="12">JA-Hopewell-2020-01-JO</strain>
        <tissue evidence="12">Whole body</tissue>
    </source>
</reference>
<dbReference type="AlphaFoldDB" id="A0ABD1EQM0"/>
<keyword evidence="9 10" id="KW-0807">Transducer</keyword>
<proteinExistence type="inferred from homology"/>
<gene>
    <name evidence="12" type="ORF">ABEB36_006472</name>
</gene>
<keyword evidence="4 10" id="KW-1133">Transmembrane helix</keyword>
<evidence type="ECO:0000256" key="1">
    <source>
        <dbReference type="ARBA" id="ARBA00004651"/>
    </source>
</evidence>
<comment type="caution">
    <text evidence="12">The sequence shown here is derived from an EMBL/GenBank/DDBJ whole genome shotgun (WGS) entry which is preliminary data.</text>
</comment>
<dbReference type="PRINTS" id="PR00237">
    <property type="entry name" value="GPCRRHODOPSN"/>
</dbReference>
<evidence type="ECO:0000256" key="6">
    <source>
        <dbReference type="ARBA" id="ARBA00023136"/>
    </source>
</evidence>
<feature type="transmembrane region" description="Helical" evidence="10">
    <location>
        <begin position="46"/>
        <end position="68"/>
    </location>
</feature>
<dbReference type="GO" id="GO:0005886">
    <property type="term" value="C:plasma membrane"/>
    <property type="evidence" value="ECO:0007669"/>
    <property type="project" value="UniProtKB-SubCell"/>
</dbReference>
<keyword evidence="5 10" id="KW-0297">G-protein coupled receptor</keyword>
<evidence type="ECO:0000256" key="7">
    <source>
        <dbReference type="ARBA" id="ARBA00023170"/>
    </source>
</evidence>
<keyword evidence="13" id="KW-1185">Reference proteome</keyword>
<evidence type="ECO:0000313" key="13">
    <source>
        <dbReference type="Proteomes" id="UP001566132"/>
    </source>
</evidence>
<keyword evidence="2" id="KW-1003">Cell membrane</keyword>
<organism evidence="12 13">
    <name type="scientific">Hypothenemus hampei</name>
    <name type="common">Coffee berry borer</name>
    <dbReference type="NCBI Taxonomy" id="57062"/>
    <lineage>
        <taxon>Eukaryota</taxon>
        <taxon>Metazoa</taxon>
        <taxon>Ecdysozoa</taxon>
        <taxon>Arthropoda</taxon>
        <taxon>Hexapoda</taxon>
        <taxon>Insecta</taxon>
        <taxon>Pterygota</taxon>
        <taxon>Neoptera</taxon>
        <taxon>Endopterygota</taxon>
        <taxon>Coleoptera</taxon>
        <taxon>Polyphaga</taxon>
        <taxon>Cucujiformia</taxon>
        <taxon>Curculionidae</taxon>
        <taxon>Scolytinae</taxon>
        <taxon>Hypothenemus</taxon>
    </lineage>
</organism>
<protein>
    <recommendedName>
        <fullName evidence="11">G-protein coupled receptors family 1 profile domain-containing protein</fullName>
    </recommendedName>
</protein>
<keyword evidence="3 10" id="KW-0812">Transmembrane</keyword>
<dbReference type="SUPFAM" id="SSF81321">
    <property type="entry name" value="Family A G protein-coupled receptor-like"/>
    <property type="match status" value="1"/>
</dbReference>
<keyword evidence="8 10" id="KW-0325">Glycoprotein</keyword>
<evidence type="ECO:0000256" key="3">
    <source>
        <dbReference type="ARBA" id="ARBA00022692"/>
    </source>
</evidence>
<evidence type="ECO:0000259" key="11">
    <source>
        <dbReference type="PROSITE" id="PS50262"/>
    </source>
</evidence>
<dbReference type="Gene3D" id="1.20.1070.10">
    <property type="entry name" value="Rhodopsin 7-helix transmembrane proteins"/>
    <property type="match status" value="1"/>
</dbReference>
<keyword evidence="6 10" id="KW-0472">Membrane</keyword>
<dbReference type="EMBL" id="JBDJPC010000005">
    <property type="protein sequence ID" value="KAL1501076.1"/>
    <property type="molecule type" value="Genomic_DNA"/>
</dbReference>
<name>A0ABD1EQM0_HYPHA</name>
<feature type="transmembrane region" description="Helical" evidence="10">
    <location>
        <begin position="303"/>
        <end position="325"/>
    </location>
</feature>
<evidence type="ECO:0000256" key="4">
    <source>
        <dbReference type="ARBA" id="ARBA00022989"/>
    </source>
</evidence>
<dbReference type="GO" id="GO:0004930">
    <property type="term" value="F:G protein-coupled receptor activity"/>
    <property type="evidence" value="ECO:0007669"/>
    <property type="project" value="UniProtKB-KW"/>
</dbReference>
<comment type="similarity">
    <text evidence="10">Belongs to the G-protein coupled receptor 1 family. Vasopressin/oxytocin receptor subfamily.</text>
</comment>
<dbReference type="InterPro" id="IPR000276">
    <property type="entry name" value="GPCR_Rhodpsn"/>
</dbReference>
<feature type="transmembrane region" description="Helical" evidence="10">
    <location>
        <begin position="160"/>
        <end position="180"/>
    </location>
</feature>
<comment type="subcellular location">
    <subcellularLocation>
        <location evidence="1 10">Cell membrane</location>
        <topology evidence="1 10">Multi-pass membrane protein</topology>
    </subcellularLocation>
</comment>
<dbReference type="PRINTS" id="PR00896">
    <property type="entry name" value="VASOPRESSINR"/>
</dbReference>
<dbReference type="PROSITE" id="PS50262">
    <property type="entry name" value="G_PROTEIN_RECEP_F1_2"/>
    <property type="match status" value="1"/>
</dbReference>
<dbReference type="InterPro" id="IPR017452">
    <property type="entry name" value="GPCR_Rhodpsn_7TM"/>
</dbReference>
<feature type="transmembrane region" description="Helical" evidence="10">
    <location>
        <begin position="80"/>
        <end position="106"/>
    </location>
</feature>
<sequence length="373" mass="43066">MEDSPDAGRIIQDHRNLHNWTNKSVGDNDDELPLYMKFNDGHRLSIAAYSVLLVFSAVANMTVLVLLVKRKRVQPSRINTMLMHLAIADLMVTFLIMPLEIVWAYTVQWLAGDAMCRIMSFFRTFGLYLSSFILCCLSIDRYYAVMKPLQLVNLDRRERLMILGAWIGAAICSAPQIYIFHLEHHPAITWYWQCVSFNIFPNTYYELAYNIFVLMAMYALPLVVVLFSYSSILLEIFRRTRNPGYADGVTRSSLAFLGRAKIRTLKMTIIIVLVFFVCWTPYQVMCIWYWYDGVTALKVDARIQKGLFLFACTNSCANPVVYGIFNIRARRRTARVRPRLNSNTVTFRTSCIPPHITAETRLSPLEISLRSLE</sequence>
<dbReference type="Proteomes" id="UP001566132">
    <property type="component" value="Unassembled WGS sequence"/>
</dbReference>
<evidence type="ECO:0000256" key="2">
    <source>
        <dbReference type="ARBA" id="ARBA00022475"/>
    </source>
</evidence>
<dbReference type="Pfam" id="PF00001">
    <property type="entry name" value="7tm_1"/>
    <property type="match status" value="1"/>
</dbReference>
<feature type="domain" description="G-protein coupled receptors family 1 profile" evidence="11">
    <location>
        <begin position="59"/>
        <end position="322"/>
    </location>
</feature>
<feature type="transmembrane region" description="Helical" evidence="10">
    <location>
        <begin position="269"/>
        <end position="291"/>
    </location>
</feature>
<dbReference type="PANTHER" id="PTHR24241">
    <property type="entry name" value="NEUROPEPTIDE RECEPTOR-RELATED G-PROTEIN COUPLED RECEPTOR"/>
    <property type="match status" value="1"/>
</dbReference>
<accession>A0ABD1EQM0</accession>
<evidence type="ECO:0000313" key="12">
    <source>
        <dbReference type="EMBL" id="KAL1501076.1"/>
    </source>
</evidence>